<protein>
    <submittedName>
        <fullName evidence="1">Uncharacterized protein</fullName>
    </submittedName>
</protein>
<proteinExistence type="predicted"/>
<dbReference type="AlphaFoldDB" id="A0A1S8WKD0"/>
<keyword evidence="2" id="KW-1185">Reference proteome</keyword>
<dbReference type="EMBL" id="KV906342">
    <property type="protein sequence ID" value="OON14899.1"/>
    <property type="molecule type" value="Genomic_DNA"/>
</dbReference>
<organism evidence="1 2">
    <name type="scientific">Opisthorchis viverrini</name>
    <name type="common">Southeast Asian liver fluke</name>
    <dbReference type="NCBI Taxonomy" id="6198"/>
    <lineage>
        <taxon>Eukaryota</taxon>
        <taxon>Metazoa</taxon>
        <taxon>Spiralia</taxon>
        <taxon>Lophotrochozoa</taxon>
        <taxon>Platyhelminthes</taxon>
        <taxon>Trematoda</taxon>
        <taxon>Digenea</taxon>
        <taxon>Opisthorchiida</taxon>
        <taxon>Opisthorchiata</taxon>
        <taxon>Opisthorchiidae</taxon>
        <taxon>Opisthorchis</taxon>
    </lineage>
</organism>
<gene>
    <name evidence="1" type="ORF">X801_09305</name>
</gene>
<sequence>MLKGENPILGGRAPTGPCASTTTAHYKFSGDLLSLGRGTIWYPQNSVFSQFSPSSKEQTDIPDNSTYDAVGHVLQVFKNSRMVEQTAGIKEKANQIGAQAFRLMCVCVQSKRNNATLGQTRCRLPK</sequence>
<dbReference type="Proteomes" id="UP000243686">
    <property type="component" value="Unassembled WGS sequence"/>
</dbReference>
<evidence type="ECO:0000313" key="1">
    <source>
        <dbReference type="EMBL" id="OON14899.1"/>
    </source>
</evidence>
<evidence type="ECO:0000313" key="2">
    <source>
        <dbReference type="Proteomes" id="UP000243686"/>
    </source>
</evidence>
<name>A0A1S8WKD0_OPIVI</name>
<reference evidence="1 2" key="1">
    <citation type="submission" date="2015-03" db="EMBL/GenBank/DDBJ databases">
        <title>Draft genome of the nematode, Opisthorchis viverrini.</title>
        <authorList>
            <person name="Mitreva M."/>
        </authorList>
    </citation>
    <scope>NUCLEOTIDE SEQUENCE [LARGE SCALE GENOMIC DNA]</scope>
    <source>
        <strain evidence="1">Khon Kaen</strain>
    </source>
</reference>
<accession>A0A1S8WKD0</accession>